<sequence length="104" mass="11287">MTNKLRTLLLTGSISLLTACGGPSIDTSSPEKMQKSVQAILDNLEPVQKTEFTQIMIQIYKQAMLKSFDSNGTLALEDAKKAADKKLNGLNAEGVFKLGETQPE</sequence>
<proteinExistence type="predicted"/>
<dbReference type="AlphaFoldDB" id="A0A1M7Z029"/>
<organism evidence="1 2">
    <name type="scientific">Vibrio quintilis</name>
    <dbReference type="NCBI Taxonomy" id="1117707"/>
    <lineage>
        <taxon>Bacteria</taxon>
        <taxon>Pseudomonadati</taxon>
        <taxon>Pseudomonadota</taxon>
        <taxon>Gammaproteobacteria</taxon>
        <taxon>Vibrionales</taxon>
        <taxon>Vibrionaceae</taxon>
        <taxon>Vibrio</taxon>
    </lineage>
</organism>
<dbReference type="Proteomes" id="UP000184600">
    <property type="component" value="Unassembled WGS sequence"/>
</dbReference>
<gene>
    <name evidence="1" type="ORF">VQ7734_04039</name>
</gene>
<accession>A0A1M7Z029</accession>
<dbReference type="EMBL" id="FRFG01000059">
    <property type="protein sequence ID" value="SHO58268.1"/>
    <property type="molecule type" value="Genomic_DNA"/>
</dbReference>
<dbReference type="OrthoDB" id="6463810at2"/>
<reference evidence="2" key="1">
    <citation type="submission" date="2016-12" db="EMBL/GenBank/DDBJ databases">
        <authorList>
            <person name="Rodrigo-Torres L."/>
            <person name="Arahal R.D."/>
            <person name="Lucena T."/>
        </authorList>
    </citation>
    <scope>NUCLEOTIDE SEQUENCE [LARGE SCALE GENOMIC DNA]</scope>
</reference>
<protein>
    <submittedName>
        <fullName evidence="1">Uncharacterized protein</fullName>
    </submittedName>
</protein>
<dbReference type="RefSeq" id="WP_073585707.1">
    <property type="nucleotide sequence ID" value="NZ_AP024897.1"/>
</dbReference>
<keyword evidence="2" id="KW-1185">Reference proteome</keyword>
<dbReference type="STRING" id="1117707.VQ7734_04039"/>
<name>A0A1M7Z029_9VIBR</name>
<dbReference type="PROSITE" id="PS51257">
    <property type="entry name" value="PROKAR_LIPOPROTEIN"/>
    <property type="match status" value="1"/>
</dbReference>
<evidence type="ECO:0000313" key="2">
    <source>
        <dbReference type="Proteomes" id="UP000184600"/>
    </source>
</evidence>
<evidence type="ECO:0000313" key="1">
    <source>
        <dbReference type="EMBL" id="SHO58268.1"/>
    </source>
</evidence>